<gene>
    <name evidence="4" type="ORF">I7X13_19590</name>
</gene>
<evidence type="ECO:0000256" key="1">
    <source>
        <dbReference type="SAM" id="MobiDB-lite"/>
    </source>
</evidence>
<keyword evidence="2" id="KW-0732">Signal</keyword>
<keyword evidence="4" id="KW-0675">Receptor</keyword>
<dbReference type="InterPro" id="IPR037066">
    <property type="entry name" value="Plug_dom_sf"/>
</dbReference>
<feature type="region of interest" description="Disordered" evidence="1">
    <location>
        <begin position="661"/>
        <end position="680"/>
    </location>
</feature>
<comment type="caution">
    <text evidence="4">The sequence shown here is derived from an EMBL/GenBank/DDBJ whole genome shotgun (WGS) entry which is preliminary data.</text>
</comment>
<evidence type="ECO:0000313" key="5">
    <source>
        <dbReference type="Proteomes" id="UP000625631"/>
    </source>
</evidence>
<evidence type="ECO:0000259" key="3">
    <source>
        <dbReference type="Pfam" id="PF07715"/>
    </source>
</evidence>
<keyword evidence="5" id="KW-1185">Reference proteome</keyword>
<reference evidence="4 5" key="1">
    <citation type="submission" date="2020-12" db="EMBL/GenBank/DDBJ databases">
        <title>Hymenobacter sp.</title>
        <authorList>
            <person name="Kim M.K."/>
        </authorList>
    </citation>
    <scope>NUCLEOTIDE SEQUENCE [LARGE SCALE GENOMIC DNA]</scope>
    <source>
        <strain evidence="4 5">BT442</strain>
    </source>
</reference>
<dbReference type="Gene3D" id="2.170.130.10">
    <property type="entry name" value="TonB-dependent receptor, plug domain"/>
    <property type="match status" value="1"/>
</dbReference>
<evidence type="ECO:0000256" key="2">
    <source>
        <dbReference type="SAM" id="SignalP"/>
    </source>
</evidence>
<proteinExistence type="predicted"/>
<dbReference type="InterPro" id="IPR012910">
    <property type="entry name" value="Plug_dom"/>
</dbReference>
<accession>A0ABS0QC89</accession>
<feature type="domain" description="TonB-dependent receptor plug" evidence="3">
    <location>
        <begin position="616"/>
        <end position="733"/>
    </location>
</feature>
<feature type="signal peptide" evidence="2">
    <location>
        <begin position="1"/>
        <end position="17"/>
    </location>
</feature>
<dbReference type="Proteomes" id="UP000625631">
    <property type="component" value="Unassembled WGS sequence"/>
</dbReference>
<name>A0ABS0QC89_9BACT</name>
<dbReference type="RefSeq" id="WP_198076774.1">
    <property type="nucleotide sequence ID" value="NZ_JAEDAE010000012.1"/>
</dbReference>
<sequence length="843" mass="89325">MKLWRLFLAVAAPAALAAFQWPTDDFGPRLAQQLRRFYALTTPEKVYLQLDRDAYAAGETIWCKGYVTGAAPLLPDSLSRVLYVDVVGPDQKLLLHHALAVQDGGAPGSLPLPPNLPEGLYTLRAYTSWMRNTPNYLFSRVVPVVAASGSGARAPEKKPPATAGAVQFFPEGGELVAGLPSTVAFKATDAAGRGIGVQGTVQDEQGTVVAQLRSQHLGMGRFELQPAPGRRYTARLRFSGGPEATYPLPAAQPAGLTLQVQERPDAFLVLVRRMAGSGEAATERVALAAHVQNTLAYAGQAEVSEGRPLELAVPKKNLPAGILHVTLFDGQQVARCERLSFHDPGPGVRLRVQPDKAAYAPHEKVTLQVSAQDAAGRPLAGNFALAVTDAAAPTLAHGPDIRTALLLTADLPGPVEQPGYYFAARTAAVGRALDDLLLTQGWRRFVWKEVLANQWPETSYPRELGPSLGGRVVDKHLAPVPGAIVSLTRLQPLQVHEVQADGQGRFMFTGFSGQDSAAVRVVAQPVKGTRHPQVLLDDNTLAISAADRTPWPWAADSAGPGFAAIQKQVAAYQGRSILLGEVQVKQRAPQAPLTDNRRIYSRPDVTILTKDIPGIATYQNVLQILQGRVSGLSVTGSQGNVRITMRGQSGAEQTHLGPALQAASGAASAAGRSRQPVATEPVSEAAGLPLLLLDGVPVSPSMLATVPIVDFEAVEVLRPGSAAIFGERGGAGALSFLTKHGNPNYVAGAEPAPTTRPPLYAPPRLQRVREFYRPATGAEAPTDGRSSATLYWNAGVRTGATGTATVTFVSAEKAGSFRIVTEGLTQQGEPVRTTGQFQVEAPK</sequence>
<feature type="compositionally biased region" description="Low complexity" evidence="1">
    <location>
        <begin position="661"/>
        <end position="676"/>
    </location>
</feature>
<organism evidence="4 5">
    <name type="scientific">Hymenobacter negativus</name>
    <dbReference type="NCBI Taxonomy" id="2795026"/>
    <lineage>
        <taxon>Bacteria</taxon>
        <taxon>Pseudomonadati</taxon>
        <taxon>Bacteroidota</taxon>
        <taxon>Cytophagia</taxon>
        <taxon>Cytophagales</taxon>
        <taxon>Hymenobacteraceae</taxon>
        <taxon>Hymenobacter</taxon>
    </lineage>
</organism>
<feature type="chain" id="PRO_5047406947" evidence="2">
    <location>
        <begin position="18"/>
        <end position="843"/>
    </location>
</feature>
<dbReference type="Pfam" id="PF07715">
    <property type="entry name" value="Plug"/>
    <property type="match status" value="1"/>
</dbReference>
<evidence type="ECO:0000313" key="4">
    <source>
        <dbReference type="EMBL" id="MBH8560273.1"/>
    </source>
</evidence>
<protein>
    <submittedName>
        <fullName evidence="4">TonB-dependent receptor plug domain-containing protein</fullName>
    </submittedName>
</protein>
<dbReference type="Gene3D" id="2.60.40.1930">
    <property type="match status" value="1"/>
</dbReference>
<dbReference type="SUPFAM" id="SSF56935">
    <property type="entry name" value="Porins"/>
    <property type="match status" value="1"/>
</dbReference>
<dbReference type="EMBL" id="JAEDAE010000012">
    <property type="protein sequence ID" value="MBH8560273.1"/>
    <property type="molecule type" value="Genomic_DNA"/>
</dbReference>